<dbReference type="GO" id="GO:0006508">
    <property type="term" value="P:proteolysis"/>
    <property type="evidence" value="ECO:0007669"/>
    <property type="project" value="InterPro"/>
</dbReference>
<dbReference type="Proteomes" id="UP000824782">
    <property type="component" value="Unassembled WGS sequence"/>
</dbReference>
<dbReference type="PROSITE" id="PS50240">
    <property type="entry name" value="TRYPSIN_DOM"/>
    <property type="match status" value="1"/>
</dbReference>
<dbReference type="InterPro" id="IPR001254">
    <property type="entry name" value="Trypsin_dom"/>
</dbReference>
<evidence type="ECO:0000256" key="1">
    <source>
        <dbReference type="ARBA" id="ARBA00023157"/>
    </source>
</evidence>
<dbReference type="InterPro" id="IPR009003">
    <property type="entry name" value="Peptidase_S1_PA"/>
</dbReference>
<feature type="non-terminal residue" evidence="3">
    <location>
        <position position="131"/>
    </location>
</feature>
<dbReference type="GO" id="GO:0004252">
    <property type="term" value="F:serine-type endopeptidase activity"/>
    <property type="evidence" value="ECO:0007669"/>
    <property type="project" value="InterPro"/>
</dbReference>
<evidence type="ECO:0000313" key="3">
    <source>
        <dbReference type="EMBL" id="KAG8535320.1"/>
    </source>
</evidence>
<dbReference type="SMART" id="SM00020">
    <property type="entry name" value="Tryp_SPc"/>
    <property type="match status" value="1"/>
</dbReference>
<keyword evidence="4" id="KW-1185">Reference proteome</keyword>
<reference evidence="3" key="1">
    <citation type="thesis" date="2020" institute="ProQuest LLC" country="789 East Eisenhower Parkway, Ann Arbor, MI, USA">
        <title>Comparative Genomics and Chromosome Evolution.</title>
        <authorList>
            <person name="Mudd A.B."/>
        </authorList>
    </citation>
    <scope>NUCLEOTIDE SEQUENCE</scope>
    <source>
        <strain evidence="3">237g6f4</strain>
        <tissue evidence="3">Blood</tissue>
    </source>
</reference>
<dbReference type="InterPro" id="IPR043504">
    <property type="entry name" value="Peptidase_S1_PA_chymotrypsin"/>
</dbReference>
<dbReference type="EMBL" id="WNYA01070739">
    <property type="protein sequence ID" value="KAG8535320.1"/>
    <property type="molecule type" value="Genomic_DNA"/>
</dbReference>
<dbReference type="SUPFAM" id="SSF50494">
    <property type="entry name" value="Trypsin-like serine proteases"/>
    <property type="match status" value="1"/>
</dbReference>
<organism evidence="3 4">
    <name type="scientific">Engystomops pustulosus</name>
    <name type="common">Tungara frog</name>
    <name type="synonym">Physalaemus pustulosus</name>
    <dbReference type="NCBI Taxonomy" id="76066"/>
    <lineage>
        <taxon>Eukaryota</taxon>
        <taxon>Metazoa</taxon>
        <taxon>Chordata</taxon>
        <taxon>Craniata</taxon>
        <taxon>Vertebrata</taxon>
        <taxon>Euteleostomi</taxon>
        <taxon>Amphibia</taxon>
        <taxon>Batrachia</taxon>
        <taxon>Anura</taxon>
        <taxon>Neobatrachia</taxon>
        <taxon>Hyloidea</taxon>
        <taxon>Leptodactylidae</taxon>
        <taxon>Leiuperinae</taxon>
        <taxon>Engystomops</taxon>
    </lineage>
</organism>
<dbReference type="PANTHER" id="PTHR24271:SF52">
    <property type="entry name" value="GRANZYME K"/>
    <property type="match status" value="1"/>
</dbReference>
<proteinExistence type="predicted"/>
<comment type="caution">
    <text evidence="3">The sequence shown here is derived from an EMBL/GenBank/DDBJ whole genome shotgun (WGS) entry which is preliminary data.</text>
</comment>
<name>A0AAV6YKR2_ENGPU</name>
<dbReference type="PANTHER" id="PTHR24271">
    <property type="entry name" value="KALLIKREIN-RELATED"/>
    <property type="match status" value="1"/>
</dbReference>
<accession>A0AAV6YKR2</accession>
<feature type="domain" description="Peptidase S1" evidence="2">
    <location>
        <begin position="1"/>
        <end position="131"/>
    </location>
</feature>
<evidence type="ECO:0000259" key="2">
    <source>
        <dbReference type="PROSITE" id="PS50240"/>
    </source>
</evidence>
<dbReference type="Gene3D" id="2.40.10.10">
    <property type="entry name" value="Trypsin-like serine proteases"/>
    <property type="match status" value="2"/>
</dbReference>
<protein>
    <recommendedName>
        <fullName evidence="2">Peptidase S1 domain-containing protein</fullName>
    </recommendedName>
</protein>
<feature type="non-terminal residue" evidence="3">
    <location>
        <position position="1"/>
    </location>
</feature>
<evidence type="ECO:0000313" key="4">
    <source>
        <dbReference type="Proteomes" id="UP000824782"/>
    </source>
</evidence>
<dbReference type="AlphaFoldDB" id="A0AAV6YKR2"/>
<sequence length="131" mass="14735">IGSSATIYLGVHSREKYEKGVQKFFISRSIHHPQYNHKTLKNDLRLIRLRGTARLGKTIQLLPLPDKFDDLEAGTVCETAGWGLTEKDDSSDSLKEVNLTILSRDKCQKHWSNRAEVTNNVTCTIVGPKGQ</sequence>
<keyword evidence="1" id="KW-1015">Disulfide bond</keyword>
<dbReference type="Pfam" id="PF00089">
    <property type="entry name" value="Trypsin"/>
    <property type="match status" value="1"/>
</dbReference>
<gene>
    <name evidence="3" type="ORF">GDO81_028829</name>
</gene>